<protein>
    <recommendedName>
        <fullName evidence="4">ER-bound oxygenase mpaB/mpaB'/Rubber oxygenase catalytic domain-containing protein</fullName>
    </recommendedName>
</protein>
<gene>
    <name evidence="2" type="ORF">AAFC00_005381</name>
</gene>
<comment type="caution">
    <text evidence="2">The sequence shown here is derived from an EMBL/GenBank/DDBJ whole genome shotgun (WGS) entry which is preliminary data.</text>
</comment>
<dbReference type="InterPro" id="IPR046366">
    <property type="entry name" value="MPAB"/>
</dbReference>
<evidence type="ECO:0000313" key="2">
    <source>
        <dbReference type="EMBL" id="KAL1306712.1"/>
    </source>
</evidence>
<sequence>MVTRSGLSDYWQSPVAVAVCLLGLSVYISVVAILRFQRRDKMHASFNYHSRESFANMTLEDAQRIQKYLYELEFPFTTQKALEFALFRTYAIPTISSLLAKTTQLSDPSLASKRVDDTRVIIMEMMGQELGSSRALGAIARMNYIHSLYQKSGLISNDDLLYTLTLFALEPIRWVARYEWREFSSMERCAVGVYWKNIGDAMKINFTVLPSGNAGWKDGLDFLAEAEAWSMSYEARCMVPAACNKQVADETTRLLLWRFPKHLLGLGRQAVSSLMDARLRDAMMYKKPYRIVSFAVMKSLWLRKHILRYLAFPRPEFLKFMPITKSERTGRMHKNSWDADPWYVNGSLINRWSLLAWVDWLSGRPIPGDLGGKFKPDGFLIGEVGPASMAGKGVSESEKDAELIKSQFGRGCPMAFGKT</sequence>
<dbReference type="RefSeq" id="XP_069202984.1">
    <property type="nucleotide sequence ID" value="XM_069345158.1"/>
</dbReference>
<evidence type="ECO:0000313" key="3">
    <source>
        <dbReference type="Proteomes" id="UP001562354"/>
    </source>
</evidence>
<dbReference type="PANTHER" id="PTHR36124">
    <property type="match status" value="1"/>
</dbReference>
<feature type="transmembrane region" description="Helical" evidence="1">
    <location>
        <begin position="15"/>
        <end position="36"/>
    </location>
</feature>
<reference evidence="2 3" key="1">
    <citation type="submission" date="2024-07" db="EMBL/GenBank/DDBJ databases">
        <title>Draft sequence of the Neodothiora populina.</title>
        <authorList>
            <person name="Drown D.D."/>
            <person name="Schuette U.S."/>
            <person name="Buechlein A.B."/>
            <person name="Rusch D.R."/>
            <person name="Winton L.W."/>
            <person name="Adams G.A."/>
        </authorList>
    </citation>
    <scope>NUCLEOTIDE SEQUENCE [LARGE SCALE GENOMIC DNA]</scope>
    <source>
        <strain evidence="2 3">CPC 39397</strain>
    </source>
</reference>
<keyword evidence="1" id="KW-1133">Transmembrane helix</keyword>
<proteinExistence type="predicted"/>
<keyword evidence="1" id="KW-0812">Transmembrane</keyword>
<dbReference type="PANTHER" id="PTHR36124:SF1">
    <property type="entry name" value="ER-BOUND OXYGENASE MPAB_MPAB'_RUBBER OXYGENASE CATALYTIC DOMAIN-CONTAINING PROTEIN"/>
    <property type="match status" value="1"/>
</dbReference>
<dbReference type="Proteomes" id="UP001562354">
    <property type="component" value="Unassembled WGS sequence"/>
</dbReference>
<accession>A0ABR3PKW1</accession>
<name>A0ABR3PKW1_9PEZI</name>
<keyword evidence="3" id="KW-1185">Reference proteome</keyword>
<dbReference type="GeneID" id="95979080"/>
<evidence type="ECO:0000256" key="1">
    <source>
        <dbReference type="SAM" id="Phobius"/>
    </source>
</evidence>
<organism evidence="2 3">
    <name type="scientific">Neodothiora populina</name>
    <dbReference type="NCBI Taxonomy" id="2781224"/>
    <lineage>
        <taxon>Eukaryota</taxon>
        <taxon>Fungi</taxon>
        <taxon>Dikarya</taxon>
        <taxon>Ascomycota</taxon>
        <taxon>Pezizomycotina</taxon>
        <taxon>Dothideomycetes</taxon>
        <taxon>Dothideomycetidae</taxon>
        <taxon>Dothideales</taxon>
        <taxon>Dothioraceae</taxon>
        <taxon>Neodothiora</taxon>
    </lineage>
</organism>
<keyword evidence="1" id="KW-0472">Membrane</keyword>
<dbReference type="EMBL" id="JBFMKM010000004">
    <property type="protein sequence ID" value="KAL1306712.1"/>
    <property type="molecule type" value="Genomic_DNA"/>
</dbReference>
<evidence type="ECO:0008006" key="4">
    <source>
        <dbReference type="Google" id="ProtNLM"/>
    </source>
</evidence>